<dbReference type="InterPro" id="IPR013783">
    <property type="entry name" value="Ig-like_fold"/>
</dbReference>
<feature type="domain" description="Glycoside hydrolase family 5" evidence="6">
    <location>
        <begin position="68"/>
        <end position="293"/>
    </location>
</feature>
<evidence type="ECO:0000256" key="1">
    <source>
        <dbReference type="ARBA" id="ARBA00022801"/>
    </source>
</evidence>
<protein>
    <recommendedName>
        <fullName evidence="6">Glycoside hydrolase family 5 domain-containing protein</fullName>
    </recommendedName>
</protein>
<gene>
    <name evidence="7" type="ORF">A2720_01745</name>
</gene>
<dbReference type="InterPro" id="IPR017853">
    <property type="entry name" value="GH"/>
</dbReference>
<accession>A0A1F5NU92</accession>
<keyword evidence="5" id="KW-0732">Signal</keyword>
<feature type="transmembrane region" description="Helical" evidence="4">
    <location>
        <begin position="1213"/>
        <end position="1234"/>
    </location>
</feature>
<dbReference type="InterPro" id="IPR043993">
    <property type="entry name" value="T4SS_pilin"/>
</dbReference>
<proteinExistence type="predicted"/>
<feature type="region of interest" description="Disordered" evidence="3">
    <location>
        <begin position="687"/>
        <end position="715"/>
    </location>
</feature>
<keyword evidence="4" id="KW-0472">Membrane</keyword>
<reference evidence="7 8" key="1">
    <citation type="journal article" date="2016" name="Nat. Commun.">
        <title>Thousands of microbial genomes shed light on interconnected biogeochemical processes in an aquifer system.</title>
        <authorList>
            <person name="Anantharaman K."/>
            <person name="Brown C.T."/>
            <person name="Hug L.A."/>
            <person name="Sharon I."/>
            <person name="Castelle C.J."/>
            <person name="Probst A.J."/>
            <person name="Thomas B.C."/>
            <person name="Singh A."/>
            <person name="Wilkins M.J."/>
            <person name="Karaoz U."/>
            <person name="Brodie E.L."/>
            <person name="Williams K.H."/>
            <person name="Hubbard S.S."/>
            <person name="Banfield J.F."/>
        </authorList>
    </citation>
    <scope>NUCLEOTIDE SEQUENCE [LARGE SCALE GENOMIC DNA]</scope>
</reference>
<dbReference type="GO" id="GO:0000272">
    <property type="term" value="P:polysaccharide catabolic process"/>
    <property type="evidence" value="ECO:0007669"/>
    <property type="project" value="InterPro"/>
</dbReference>
<dbReference type="AlphaFoldDB" id="A0A1F5NU92"/>
<dbReference type="GO" id="GO:0004553">
    <property type="term" value="F:hydrolase activity, hydrolyzing O-glycosyl compounds"/>
    <property type="evidence" value="ECO:0007669"/>
    <property type="project" value="InterPro"/>
</dbReference>
<dbReference type="Pfam" id="PF18895">
    <property type="entry name" value="T4SS_pilin"/>
    <property type="match status" value="1"/>
</dbReference>
<evidence type="ECO:0000313" key="7">
    <source>
        <dbReference type="EMBL" id="OGE81241.1"/>
    </source>
</evidence>
<keyword evidence="4" id="KW-0812">Transmembrane</keyword>
<keyword evidence="2" id="KW-0326">Glycosidase</keyword>
<dbReference type="EMBL" id="MFEL01000010">
    <property type="protein sequence ID" value="OGE81241.1"/>
    <property type="molecule type" value="Genomic_DNA"/>
</dbReference>
<name>A0A1F5NU92_9BACT</name>
<sequence>MLLPKAKLKGVLAGLFALAILAWTFSSATGQTTAALSIQGDHFALNGEAKFLVLAGYFDGLDAGNVGADLDYLKSKGIDGVRVFPNWWDYSNGNFTGNERTVIDRGGGVRANRLDKLKQIAETAASKGMIVDVSFTRETVTGACTNSRPGGGSLSVMCETQYKNGVASVAAALKDNANVFYDLQNEFDGDLTRLAPSHVTDLRNRIKAADADAIISVSTASQANSGSIAAGQAQSFSLDIANVHSTAEENANRIAAIVSSAKSAGKPVYLGEPYHTDYIDDNAATSSELVRFVTEAKRAGAAAFTFHFSGSFSLDGRSLQASLGSVEQGFLNSFQASLGQIAWGIAGTGGGGGGGARVISGIVPSSAQVGATVVIRGSNLSATVQIFNSAGARSTYLGSTNASATETQFTVPADLPAGNYTIKVGPTLTDVSNAFGFVVAGTGDGDGGGAATVIARKDLGAGVFPDVTFYMGRWWVAVQQDRLLNLYSFAADLTDQKTEVSWPYNEGLAFPRLTVHENILWLAYRSDNLGGDWVRLWRLDTGAVENLGGGFGNDPVAAGFGFVTWQMDGRVRRRLLTGGPVQAIRNAMPTGISRVLPSGNVKMVDEEKYLVDGHARPWLAGSLTVAERADRGVAGFFGNNYTAPVFSLWTDSETFTPHAASNGADLYAIATWSPRSSGDTVRLATVRWSGGEDGGGGSGGDGDEGGGGGDIPPTDLVCDPLPLDDLDALAECNFWSLLAPSDFYEPPAWENPATPINFSLTGTSGIGPAYNPDLNQVLIAAHTKAGSDDLVGGVFVSADDLSLIGPVFKIDQGPIDRFAGNPKAAYSPDDNKFLIAWIDERAGDNRAHVYGRFINPDGTGSGNDFAIVTEADVFLESLIYDANNKKFVVGFSEPPGKIALKTINAAGAVSAKILAADQFGWQGHSSLAYNDSLNEYWVTYIAILSGSDTAQEDNRAFLSRVNAATLQKVGQPLQLSETRIGRNAISYTQIAYSSSDAAALAVWMERGRQEGTGIFGKSISNDISLSAELEILTPNVEPSSDQFLSPALNFNPLTGTFFLSALDNNGGVMLVELDASGYVYEIKQQLSPPAVSITPWERIFSKLIKKVLAAAYGNFNPTNVGTANGAAVLASKNYESVVATNFQSAFAQSQTPPGVNPPGGPPPPIDASELGKLISQIYTWALAAASILALLMLVLGGYLYMTAGGNAQQSGKGASFILSAIVGLCLLFGSYLILKTINPDLVNFTVRTSR</sequence>
<dbReference type="SUPFAM" id="SSF51445">
    <property type="entry name" value="(Trans)glycosidases"/>
    <property type="match status" value="1"/>
</dbReference>
<dbReference type="Gene3D" id="3.20.20.80">
    <property type="entry name" value="Glycosidases"/>
    <property type="match status" value="1"/>
</dbReference>
<feature type="signal peptide" evidence="5">
    <location>
        <begin position="1"/>
        <end position="28"/>
    </location>
</feature>
<organism evidence="7 8">
    <name type="scientific">Candidatus Doudnabacteria bacterium RIFCSPHIGHO2_01_FULL_46_24</name>
    <dbReference type="NCBI Taxonomy" id="1817825"/>
    <lineage>
        <taxon>Bacteria</taxon>
        <taxon>Candidatus Doudnaibacteriota</taxon>
    </lineage>
</organism>
<evidence type="ECO:0000256" key="2">
    <source>
        <dbReference type="ARBA" id="ARBA00023295"/>
    </source>
</evidence>
<feature type="transmembrane region" description="Helical" evidence="4">
    <location>
        <begin position="1177"/>
        <end position="1201"/>
    </location>
</feature>
<comment type="caution">
    <text evidence="7">The sequence shown here is derived from an EMBL/GenBank/DDBJ whole genome shotgun (WGS) entry which is preliminary data.</text>
</comment>
<evidence type="ECO:0000256" key="4">
    <source>
        <dbReference type="SAM" id="Phobius"/>
    </source>
</evidence>
<dbReference type="Pfam" id="PF00150">
    <property type="entry name" value="Cellulase"/>
    <property type="match status" value="1"/>
</dbReference>
<feature type="chain" id="PRO_5009520198" description="Glycoside hydrolase family 5 domain-containing protein" evidence="5">
    <location>
        <begin position="29"/>
        <end position="1250"/>
    </location>
</feature>
<evidence type="ECO:0000259" key="6">
    <source>
        <dbReference type="Pfam" id="PF00150"/>
    </source>
</evidence>
<keyword evidence="1" id="KW-0378">Hydrolase</keyword>
<evidence type="ECO:0000313" key="8">
    <source>
        <dbReference type="Proteomes" id="UP000178892"/>
    </source>
</evidence>
<evidence type="ECO:0000256" key="3">
    <source>
        <dbReference type="SAM" id="MobiDB-lite"/>
    </source>
</evidence>
<dbReference type="Gene3D" id="2.60.40.10">
    <property type="entry name" value="Immunoglobulins"/>
    <property type="match status" value="1"/>
</dbReference>
<dbReference type="Proteomes" id="UP000178892">
    <property type="component" value="Unassembled WGS sequence"/>
</dbReference>
<evidence type="ECO:0000256" key="5">
    <source>
        <dbReference type="SAM" id="SignalP"/>
    </source>
</evidence>
<dbReference type="InterPro" id="IPR001547">
    <property type="entry name" value="Glyco_hydro_5"/>
</dbReference>
<dbReference type="STRING" id="1817825.A2720_01745"/>
<keyword evidence="4" id="KW-1133">Transmembrane helix</keyword>
<feature type="compositionally biased region" description="Gly residues" evidence="3">
    <location>
        <begin position="691"/>
        <end position="710"/>
    </location>
</feature>